<dbReference type="Gene3D" id="1.10.287.950">
    <property type="entry name" value="Methyl-accepting chemotaxis protein"/>
    <property type="match status" value="2"/>
</dbReference>
<accession>A0A512H3B0</accession>
<keyword evidence="4" id="KW-0175">Coiled coil</keyword>
<gene>
    <name evidence="7" type="ORF">ROR02_00110</name>
</gene>
<dbReference type="GO" id="GO:0007165">
    <property type="term" value="P:signal transduction"/>
    <property type="evidence" value="ECO:0007669"/>
    <property type="project" value="UniProtKB-KW"/>
</dbReference>
<sequence>MNQMALSSPSSGVLHPETGSAEEVNNTWSTRIGQVRGELDALRAPCEQSFLTVGEELAVAHRTTRSLAEGAADLSEVFSQGELMEQARRLEGDLRALEQTLATSSNEAGLSTINKAAQGIGGSVEALGKLLVQVRMLAMNARIEAAQLSGLGMDFAVFTREIGRLADRGEKSIGIITGTLRTLRDSLERALELQNTMGEQHRKDLEGIHDRLRLAIDTLHQRREVARQTLSLLPSHLEKARRSVSEVVSALQIADMTRQRVEHVEEALNTVLEVLAEQRADEDMGGQRRHIMVNALCDLQSRQLAVIRDDFEAKARIIESNLFALGHGVEALRGGVTRLHASGHEEEGGKAFLTDLEQDLESAQAILERYQAARRETEASMGTVAAMTGEIAQTVAAINEIDAEMHLIGLNASIKCGNLGTRGRVLTVIASELQAFARQTRALAVEIGGRLGDISEVSATLGTPVAGNEGQDLLTGLGTAIQAFLATLTRVMEETEQRLAGLQEQTEALEHSLDNTLRNFTIRQRMTEVFTRAATQLDGIAQACRPAVNGPALDEARREVLEFLHQHYTMVNEREVHEALFGASPASASSPPSPSAPSPSAMAPSPAGSPPAGEPDISDFLF</sequence>
<dbReference type="EMBL" id="BJZO01000001">
    <property type="protein sequence ID" value="GEO79880.1"/>
    <property type="molecule type" value="Genomic_DNA"/>
</dbReference>
<dbReference type="AlphaFoldDB" id="A0A512H3B0"/>
<dbReference type="InterPro" id="IPR004089">
    <property type="entry name" value="MCPsignal_dom"/>
</dbReference>
<dbReference type="PANTHER" id="PTHR43531">
    <property type="entry name" value="PROTEIN ICFG"/>
    <property type="match status" value="1"/>
</dbReference>
<organism evidence="7 8">
    <name type="scientific">Pararhodospirillum oryzae</name>
    <dbReference type="NCBI Taxonomy" id="478448"/>
    <lineage>
        <taxon>Bacteria</taxon>
        <taxon>Pseudomonadati</taxon>
        <taxon>Pseudomonadota</taxon>
        <taxon>Alphaproteobacteria</taxon>
        <taxon>Rhodospirillales</taxon>
        <taxon>Rhodospirillaceae</taxon>
        <taxon>Pararhodospirillum</taxon>
    </lineage>
</organism>
<feature type="region of interest" description="Disordered" evidence="5">
    <location>
        <begin position="583"/>
        <end position="622"/>
    </location>
</feature>
<dbReference type="PROSITE" id="PS50111">
    <property type="entry name" value="CHEMOTAXIS_TRANSDUC_2"/>
    <property type="match status" value="2"/>
</dbReference>
<feature type="region of interest" description="Disordered" evidence="5">
    <location>
        <begin position="1"/>
        <end position="26"/>
    </location>
</feature>
<evidence type="ECO:0000256" key="4">
    <source>
        <dbReference type="SAM" id="Coils"/>
    </source>
</evidence>
<dbReference type="SUPFAM" id="SSF58104">
    <property type="entry name" value="Methyl-accepting chemotaxis protein (MCP) signaling domain"/>
    <property type="match status" value="2"/>
</dbReference>
<comment type="caution">
    <text evidence="7">The sequence shown here is derived from an EMBL/GenBank/DDBJ whole genome shotgun (WGS) entry which is preliminary data.</text>
</comment>
<feature type="coiled-coil region" evidence="4">
    <location>
        <begin position="485"/>
        <end position="519"/>
    </location>
</feature>
<feature type="coiled-coil region" evidence="4">
    <location>
        <begin position="353"/>
        <end position="380"/>
    </location>
</feature>
<name>A0A512H3B0_9PROT</name>
<evidence type="ECO:0000313" key="7">
    <source>
        <dbReference type="EMBL" id="GEO79880.1"/>
    </source>
</evidence>
<feature type="domain" description="Methyl-accepting transducer" evidence="6">
    <location>
        <begin position="110"/>
        <end position="275"/>
    </location>
</feature>
<evidence type="ECO:0000256" key="1">
    <source>
        <dbReference type="ARBA" id="ARBA00022500"/>
    </source>
</evidence>
<protein>
    <submittedName>
        <fullName evidence="7">Chemotaxis protein</fullName>
    </submittedName>
</protein>
<feature type="domain" description="Methyl-accepting transducer" evidence="6">
    <location>
        <begin position="375"/>
        <end position="456"/>
    </location>
</feature>
<evidence type="ECO:0000259" key="6">
    <source>
        <dbReference type="PROSITE" id="PS50111"/>
    </source>
</evidence>
<keyword evidence="1" id="KW-0145">Chemotaxis</keyword>
<evidence type="ECO:0000256" key="5">
    <source>
        <dbReference type="SAM" id="MobiDB-lite"/>
    </source>
</evidence>
<feature type="coiled-coil region" evidence="4">
    <location>
        <begin position="80"/>
        <end position="107"/>
    </location>
</feature>
<proteinExistence type="inferred from homology"/>
<keyword evidence="8" id="KW-1185">Reference proteome</keyword>
<evidence type="ECO:0000256" key="3">
    <source>
        <dbReference type="PROSITE-ProRule" id="PRU00284"/>
    </source>
</evidence>
<reference evidence="7 8" key="1">
    <citation type="submission" date="2019-07" db="EMBL/GenBank/DDBJ databases">
        <title>Whole genome shotgun sequence of Rhodospirillum oryzae NBRC 107573.</title>
        <authorList>
            <person name="Hosoyama A."/>
            <person name="Uohara A."/>
            <person name="Ohji S."/>
            <person name="Ichikawa N."/>
        </authorList>
    </citation>
    <scope>NUCLEOTIDE SEQUENCE [LARGE SCALE GENOMIC DNA]</scope>
    <source>
        <strain evidence="7 8">NBRC 107573</strain>
    </source>
</reference>
<dbReference type="GO" id="GO:0005886">
    <property type="term" value="C:plasma membrane"/>
    <property type="evidence" value="ECO:0007669"/>
    <property type="project" value="TreeGrafter"/>
</dbReference>
<feature type="compositionally biased region" description="Polar residues" evidence="5">
    <location>
        <begin position="1"/>
        <end position="11"/>
    </location>
</feature>
<keyword evidence="3" id="KW-0807">Transducer</keyword>
<evidence type="ECO:0000256" key="2">
    <source>
        <dbReference type="ARBA" id="ARBA00029447"/>
    </source>
</evidence>
<comment type="similarity">
    <text evidence="2">Belongs to the methyl-accepting chemotaxis (MCP) protein family.</text>
</comment>
<dbReference type="Proteomes" id="UP000321567">
    <property type="component" value="Unassembled WGS sequence"/>
</dbReference>
<dbReference type="PANTHER" id="PTHR43531:SF11">
    <property type="entry name" value="METHYL-ACCEPTING CHEMOTAXIS PROTEIN 3"/>
    <property type="match status" value="1"/>
</dbReference>
<dbReference type="GO" id="GO:0006935">
    <property type="term" value="P:chemotaxis"/>
    <property type="evidence" value="ECO:0007669"/>
    <property type="project" value="UniProtKB-KW"/>
</dbReference>
<dbReference type="GO" id="GO:0004888">
    <property type="term" value="F:transmembrane signaling receptor activity"/>
    <property type="evidence" value="ECO:0007669"/>
    <property type="project" value="TreeGrafter"/>
</dbReference>
<evidence type="ECO:0000313" key="8">
    <source>
        <dbReference type="Proteomes" id="UP000321567"/>
    </source>
</evidence>
<dbReference type="InterPro" id="IPR051310">
    <property type="entry name" value="MCP_chemotaxis"/>
</dbReference>